<keyword evidence="1" id="KW-0812">Transmembrane</keyword>
<keyword evidence="1" id="KW-1133">Transmembrane helix</keyword>
<protein>
    <recommendedName>
        <fullName evidence="3">YtxH domain-containing protein</fullName>
    </recommendedName>
</protein>
<evidence type="ECO:0000313" key="2">
    <source>
        <dbReference type="EMBL" id="MPN22488.1"/>
    </source>
</evidence>
<dbReference type="AlphaFoldDB" id="A0A645G6J2"/>
<dbReference type="EMBL" id="VSSQ01070728">
    <property type="protein sequence ID" value="MPN22488.1"/>
    <property type="molecule type" value="Genomic_DNA"/>
</dbReference>
<feature type="transmembrane region" description="Helical" evidence="1">
    <location>
        <begin position="51"/>
        <end position="70"/>
    </location>
</feature>
<sequence length="81" mass="8670">MEQDATKPKQKPNSWKRYLPMMILAAVGAIAGFLYYRLVGCASGACPITSNPYISTVYGGVIGTLIGYIVTPGKKKEDQGA</sequence>
<comment type="caution">
    <text evidence="2">The sequence shown here is derived from an EMBL/GenBank/DDBJ whole genome shotgun (WGS) entry which is preliminary data.</text>
</comment>
<gene>
    <name evidence="2" type="ORF">SDC9_169871</name>
</gene>
<feature type="transmembrane region" description="Helical" evidence="1">
    <location>
        <begin position="21"/>
        <end position="39"/>
    </location>
</feature>
<dbReference type="Pfam" id="PF19628">
    <property type="entry name" value="DUF6132"/>
    <property type="match status" value="1"/>
</dbReference>
<keyword evidence="1" id="KW-0472">Membrane</keyword>
<dbReference type="InterPro" id="IPR045764">
    <property type="entry name" value="DUF6132"/>
</dbReference>
<evidence type="ECO:0008006" key="3">
    <source>
        <dbReference type="Google" id="ProtNLM"/>
    </source>
</evidence>
<evidence type="ECO:0000256" key="1">
    <source>
        <dbReference type="SAM" id="Phobius"/>
    </source>
</evidence>
<accession>A0A645G6J2</accession>
<name>A0A645G6J2_9ZZZZ</name>
<reference evidence="2" key="1">
    <citation type="submission" date="2019-08" db="EMBL/GenBank/DDBJ databases">
        <authorList>
            <person name="Kucharzyk K."/>
            <person name="Murdoch R.W."/>
            <person name="Higgins S."/>
            <person name="Loffler F."/>
        </authorList>
    </citation>
    <scope>NUCLEOTIDE SEQUENCE</scope>
</reference>
<organism evidence="2">
    <name type="scientific">bioreactor metagenome</name>
    <dbReference type="NCBI Taxonomy" id="1076179"/>
    <lineage>
        <taxon>unclassified sequences</taxon>
        <taxon>metagenomes</taxon>
        <taxon>ecological metagenomes</taxon>
    </lineage>
</organism>
<proteinExistence type="predicted"/>